<keyword evidence="8" id="KW-1185">Reference proteome</keyword>
<feature type="repeat" description="ANK" evidence="3">
    <location>
        <begin position="776"/>
        <end position="808"/>
    </location>
</feature>
<feature type="compositionally biased region" description="Basic and acidic residues" evidence="5">
    <location>
        <begin position="40"/>
        <end position="52"/>
    </location>
</feature>
<feature type="non-terminal residue" evidence="7">
    <location>
        <position position="965"/>
    </location>
</feature>
<dbReference type="InterPro" id="IPR027417">
    <property type="entry name" value="P-loop_NTPase"/>
</dbReference>
<keyword evidence="1" id="KW-0677">Repeat</keyword>
<gene>
    <name evidence="7" type="ORF">MGAL_10B073464</name>
</gene>
<dbReference type="OrthoDB" id="7464126at2759"/>
<keyword evidence="4" id="KW-0175">Coiled coil</keyword>
<dbReference type="Pfam" id="PF12796">
    <property type="entry name" value="Ank_2"/>
    <property type="match status" value="4"/>
</dbReference>
<feature type="repeat" description="ANK" evidence="3">
    <location>
        <begin position="874"/>
        <end position="906"/>
    </location>
</feature>
<evidence type="ECO:0000313" key="8">
    <source>
        <dbReference type="Proteomes" id="UP000596742"/>
    </source>
</evidence>
<dbReference type="Pfam" id="PF20720">
    <property type="entry name" value="nSTAND3"/>
    <property type="match status" value="1"/>
</dbReference>
<dbReference type="InterPro" id="IPR002110">
    <property type="entry name" value="Ankyrin_rpt"/>
</dbReference>
<feature type="repeat" description="ANK" evidence="3">
    <location>
        <begin position="709"/>
        <end position="741"/>
    </location>
</feature>
<dbReference type="SUPFAM" id="SSF48403">
    <property type="entry name" value="Ankyrin repeat"/>
    <property type="match status" value="2"/>
</dbReference>
<dbReference type="InterPro" id="IPR051165">
    <property type="entry name" value="Multifunctional_ANK_Repeat"/>
</dbReference>
<evidence type="ECO:0000313" key="7">
    <source>
        <dbReference type="EMBL" id="VDI65540.1"/>
    </source>
</evidence>
<keyword evidence="2 3" id="KW-0040">ANK repeat</keyword>
<dbReference type="Pfam" id="PF00023">
    <property type="entry name" value="Ank"/>
    <property type="match status" value="2"/>
</dbReference>
<feature type="region of interest" description="Disordered" evidence="5">
    <location>
        <begin position="1"/>
        <end position="54"/>
    </location>
</feature>
<dbReference type="CDD" id="cd00267">
    <property type="entry name" value="ABC_ATPase"/>
    <property type="match status" value="1"/>
</dbReference>
<accession>A0A8B6GKH8</accession>
<dbReference type="InterPro" id="IPR036770">
    <property type="entry name" value="Ankyrin_rpt-contain_sf"/>
</dbReference>
<organism evidence="7 8">
    <name type="scientific">Mytilus galloprovincialis</name>
    <name type="common">Mediterranean mussel</name>
    <dbReference type="NCBI Taxonomy" id="29158"/>
    <lineage>
        <taxon>Eukaryota</taxon>
        <taxon>Metazoa</taxon>
        <taxon>Spiralia</taxon>
        <taxon>Lophotrochozoa</taxon>
        <taxon>Mollusca</taxon>
        <taxon>Bivalvia</taxon>
        <taxon>Autobranchia</taxon>
        <taxon>Pteriomorphia</taxon>
        <taxon>Mytilida</taxon>
        <taxon>Mytiloidea</taxon>
        <taxon>Mytilidae</taxon>
        <taxon>Mytilinae</taxon>
        <taxon>Mytilus</taxon>
    </lineage>
</organism>
<dbReference type="SMART" id="SM00248">
    <property type="entry name" value="ANK"/>
    <property type="match status" value="13"/>
</dbReference>
<dbReference type="PROSITE" id="PS50088">
    <property type="entry name" value="ANK_REPEAT"/>
    <property type="match status" value="10"/>
</dbReference>
<evidence type="ECO:0000256" key="4">
    <source>
        <dbReference type="SAM" id="Coils"/>
    </source>
</evidence>
<dbReference type="Proteomes" id="UP000596742">
    <property type="component" value="Unassembled WGS sequence"/>
</dbReference>
<dbReference type="InterPro" id="IPR049050">
    <property type="entry name" value="nSTAND3"/>
</dbReference>
<feature type="repeat" description="ANK" evidence="3">
    <location>
        <begin position="809"/>
        <end position="841"/>
    </location>
</feature>
<feature type="compositionally biased region" description="Basic and acidic residues" evidence="5">
    <location>
        <begin position="9"/>
        <end position="31"/>
    </location>
</feature>
<feature type="domain" description="Novel STAND NTPase 3" evidence="6">
    <location>
        <begin position="79"/>
        <end position="237"/>
    </location>
</feature>
<dbReference type="AlphaFoldDB" id="A0A8B6GKH8"/>
<reference evidence="7" key="1">
    <citation type="submission" date="2018-11" db="EMBL/GenBank/DDBJ databases">
        <authorList>
            <person name="Alioto T."/>
            <person name="Alioto T."/>
        </authorList>
    </citation>
    <scope>NUCLEOTIDE SEQUENCE</scope>
</reference>
<dbReference type="PANTHER" id="PTHR24123:SF33">
    <property type="entry name" value="PROTEIN HOS4"/>
    <property type="match status" value="1"/>
</dbReference>
<feature type="repeat" description="ANK" evidence="3">
    <location>
        <begin position="543"/>
        <end position="575"/>
    </location>
</feature>
<evidence type="ECO:0000259" key="6">
    <source>
        <dbReference type="Pfam" id="PF20720"/>
    </source>
</evidence>
<evidence type="ECO:0000256" key="5">
    <source>
        <dbReference type="SAM" id="MobiDB-lite"/>
    </source>
</evidence>
<protein>
    <recommendedName>
        <fullName evidence="6">Novel STAND NTPase 3 domain-containing protein</fullName>
    </recommendedName>
</protein>
<dbReference type="SUPFAM" id="SSF52540">
    <property type="entry name" value="P-loop containing nucleoside triphosphate hydrolases"/>
    <property type="match status" value="1"/>
</dbReference>
<dbReference type="PANTHER" id="PTHR24123">
    <property type="entry name" value="ANKYRIN REPEAT-CONTAINING"/>
    <property type="match status" value="1"/>
</dbReference>
<comment type="caution">
    <text evidence="7">The sequence shown here is derived from an EMBL/GenBank/DDBJ whole genome shotgun (WGS) entry which is preliminary data.</text>
</comment>
<feature type="repeat" description="ANK" evidence="3">
    <location>
        <begin position="576"/>
        <end position="608"/>
    </location>
</feature>
<dbReference type="EMBL" id="UYJE01008625">
    <property type="protein sequence ID" value="VDI65540.1"/>
    <property type="molecule type" value="Genomic_DNA"/>
</dbReference>
<proteinExistence type="predicted"/>
<name>A0A8B6GKH8_MYTGA</name>
<evidence type="ECO:0000256" key="1">
    <source>
        <dbReference type="ARBA" id="ARBA00022737"/>
    </source>
</evidence>
<sequence length="965" mass="110557">GKFTTKTNVTEHAEVTDGNKEDLETERKEDNTEQTTAFLKNEDLETERKEDNTEQTTAFLKNEKYIQFIQDWKKDDEKFIKTTATEKIEKYLNDFDCVVVVGNSGNGKSAIIRHIALKLNQDSDHVIIPSVVDPSDILQLVDKQEGNQVFVVDDFCGKEVLNPHTAFMWSSQIDDIINVIKTQELPVKHVKFLFSVGREIYDDNVFQHFESLEKYVVMLSDFPLNEDEKIKMIHEYIPSQMKLKETYGFNTDYFPVLCKIAEGKSAKQIMNLFENLDDFIKTELFDIHKKNSLQYYLILYCALFNDHFKATILDGVFSSEHEKTAFYNLCMEFHYGLYKKSAGVRLKECLRGLEFGYVRQTDDFIHFIHRKVYQVAAIISGQSFVDCFIKFASHSFIAENYRFESITLERKGQFIWIKDKEKENRYFDRLMTDLEGGLTYSSFHNSQLYNTSYRKLFCAYCYNRKQKVIALLYKLEEMNQSQLRNECEEYEQDYEDYINFEKQYHFSSHKMRQPILESAWEGYGDIIKLLITMELDVNKKDRFGRSALIVASHHGKTDVVKILLENKADYAILDNKRQSALLAASRKGHTKIVKLLLEKNADTSVRDLEGFTPVLAACEGGHTVVAHMLFETGADVSVCDNIGQSSLFLACLHNCKDFVNFLIHTSDKLLNKCNKKGMSPLSNACMKGNVKIVNLLLEAKANIETKDCEGRTPLFIACQEGQHKVVDILVKIGADVMTCDWHKHTLLTIACENGHSKIVKTLLELNSSLINEISEDSRSPLFIASEKGYLNIVDTLLKNNADIEKQDNEKRTPFYVACRFGRLQVAELLCERGANINTCNKWGGSPLFAACREGHQDVVQFLIDNNTNFVEDENETTPLLVACEEGYTKIAKLLIDKEAGINTCNKEGKYPLHSAAFGGHTDIVKALIDKAADKSVKDSENHTSLDIARIRRFSDIENMLRVCDK</sequence>
<feature type="repeat" description="ANK" evidence="3">
    <location>
        <begin position="609"/>
        <end position="641"/>
    </location>
</feature>
<feature type="coiled-coil region" evidence="4">
    <location>
        <begin position="473"/>
        <end position="500"/>
    </location>
</feature>
<evidence type="ECO:0000256" key="3">
    <source>
        <dbReference type="PROSITE-ProRule" id="PRU00023"/>
    </source>
</evidence>
<feature type="repeat" description="ANK" evidence="3">
    <location>
        <begin position="842"/>
        <end position="874"/>
    </location>
</feature>
<dbReference type="Gene3D" id="1.25.40.20">
    <property type="entry name" value="Ankyrin repeat-containing domain"/>
    <property type="match status" value="4"/>
</dbReference>
<dbReference type="PROSITE" id="PS50297">
    <property type="entry name" value="ANK_REP_REGION"/>
    <property type="match status" value="9"/>
</dbReference>
<feature type="repeat" description="ANK" evidence="3">
    <location>
        <begin position="676"/>
        <end position="708"/>
    </location>
</feature>
<feature type="repeat" description="ANK" evidence="3">
    <location>
        <begin position="907"/>
        <end position="939"/>
    </location>
</feature>
<evidence type="ECO:0000256" key="2">
    <source>
        <dbReference type="ARBA" id="ARBA00023043"/>
    </source>
</evidence>